<organism evidence="15 16">
    <name type="scientific">Photobacterium aphoticum</name>
    <dbReference type="NCBI Taxonomy" id="754436"/>
    <lineage>
        <taxon>Bacteria</taxon>
        <taxon>Pseudomonadati</taxon>
        <taxon>Pseudomonadota</taxon>
        <taxon>Gammaproteobacteria</taxon>
        <taxon>Vibrionales</taxon>
        <taxon>Vibrionaceae</taxon>
        <taxon>Photobacterium</taxon>
    </lineage>
</organism>
<evidence type="ECO:0000256" key="9">
    <source>
        <dbReference type="ARBA" id="ARBA00034237"/>
    </source>
</evidence>
<evidence type="ECO:0000256" key="10">
    <source>
        <dbReference type="ARBA" id="ARBA00034284"/>
    </source>
</evidence>
<keyword evidence="8 14" id="KW-0472">Membrane</keyword>
<name>A0A090QTK6_9GAMM</name>
<comment type="subcellular location">
    <subcellularLocation>
        <location evidence="1">Cell inner membrane</location>
        <topology evidence="1">Multi-pass membrane protein</topology>
    </subcellularLocation>
</comment>
<evidence type="ECO:0000256" key="7">
    <source>
        <dbReference type="ARBA" id="ARBA00022989"/>
    </source>
</evidence>
<evidence type="ECO:0000256" key="1">
    <source>
        <dbReference type="ARBA" id="ARBA00004429"/>
    </source>
</evidence>
<sequence length="77" mass="8303">MNVDPVTILASFVAVSALYMTNIYPTTAFAIATDDTGSFLDKKWNGSYIINHPFFLPGMIGIVAAVPFGFVLANMVL</sequence>
<dbReference type="GO" id="GO:0015556">
    <property type="term" value="F:C4-dicarboxylate transmembrane transporter activity"/>
    <property type="evidence" value="ECO:0007669"/>
    <property type="project" value="InterPro"/>
</dbReference>
<dbReference type="GO" id="GO:0005886">
    <property type="term" value="C:plasma membrane"/>
    <property type="evidence" value="ECO:0007669"/>
    <property type="project" value="UniProtKB-SubCell"/>
</dbReference>
<comment type="catalytic activity">
    <reaction evidence="10">
        <text>(S)-malate(in) + succinate(out) = (S)-malate(out) + succinate(in)</text>
        <dbReference type="Rhea" id="RHEA:29327"/>
        <dbReference type="ChEBI" id="CHEBI:15589"/>
        <dbReference type="ChEBI" id="CHEBI:30031"/>
    </reaction>
    <physiologicalReaction direction="right-to-left" evidence="10">
        <dbReference type="Rhea" id="RHEA:29329"/>
    </physiologicalReaction>
</comment>
<dbReference type="STRING" id="754436.JCM19237_3562"/>
<gene>
    <name evidence="15" type="ORF">JCM19237_3562</name>
</gene>
<evidence type="ECO:0000256" key="12">
    <source>
        <dbReference type="ARBA" id="ARBA00036117"/>
    </source>
</evidence>
<dbReference type="PANTHER" id="PTHR36106">
    <property type="entry name" value="ANAEROBIC C4-DICARBOXYLATE TRANSPORTER DCUB"/>
    <property type="match status" value="1"/>
</dbReference>
<dbReference type="Proteomes" id="UP000029227">
    <property type="component" value="Unassembled WGS sequence"/>
</dbReference>
<evidence type="ECO:0000256" key="6">
    <source>
        <dbReference type="ARBA" id="ARBA00022692"/>
    </source>
</evidence>
<protein>
    <recommendedName>
        <fullName evidence="13">C4-dicarboxylate transporter DcuA</fullName>
    </recommendedName>
</protein>
<feature type="transmembrane region" description="Helical" evidence="14">
    <location>
        <begin position="54"/>
        <end position="76"/>
    </location>
</feature>
<comment type="caution">
    <text evidence="15">The sequence shown here is derived from an EMBL/GenBank/DDBJ whole genome shotgun (WGS) entry which is preliminary data.</text>
</comment>
<evidence type="ECO:0000313" key="15">
    <source>
        <dbReference type="EMBL" id="GAL05179.1"/>
    </source>
</evidence>
<keyword evidence="3" id="KW-0813">Transport</keyword>
<comment type="similarity">
    <text evidence="2">Belongs to the DcuA/DcuB transporter (TC 2.A.13.1) family.</text>
</comment>
<keyword evidence="4" id="KW-1003">Cell membrane</keyword>
<evidence type="ECO:0000256" key="14">
    <source>
        <dbReference type="SAM" id="Phobius"/>
    </source>
</evidence>
<evidence type="ECO:0000256" key="2">
    <source>
        <dbReference type="ARBA" id="ARBA00006413"/>
    </source>
</evidence>
<comment type="catalytic activity">
    <reaction evidence="12">
        <text>fumarate(in) + L-aspartate(out) = fumarate(out) + L-aspartate(in)</text>
        <dbReference type="Rhea" id="RHEA:72459"/>
        <dbReference type="ChEBI" id="CHEBI:29806"/>
        <dbReference type="ChEBI" id="CHEBI:29991"/>
    </reaction>
    <physiologicalReaction direction="left-to-right" evidence="12">
        <dbReference type="Rhea" id="RHEA:72460"/>
    </physiologicalReaction>
</comment>
<dbReference type="InterPro" id="IPR004668">
    <property type="entry name" value="Anaer_Dcu_memb_transpt"/>
</dbReference>
<evidence type="ECO:0000256" key="3">
    <source>
        <dbReference type="ARBA" id="ARBA00022448"/>
    </source>
</evidence>
<evidence type="ECO:0000256" key="11">
    <source>
        <dbReference type="ARBA" id="ARBA00034287"/>
    </source>
</evidence>
<comment type="catalytic activity">
    <reaction evidence="11">
        <text>fumarate(in) + succinate(out) = fumarate(out) + succinate(in)</text>
        <dbReference type="Rhea" id="RHEA:29323"/>
        <dbReference type="ChEBI" id="CHEBI:29806"/>
        <dbReference type="ChEBI" id="CHEBI:30031"/>
    </reaction>
    <physiologicalReaction direction="right-to-left" evidence="11">
        <dbReference type="Rhea" id="RHEA:29325"/>
    </physiologicalReaction>
</comment>
<keyword evidence="6 14" id="KW-0812">Transmembrane</keyword>
<evidence type="ECO:0000256" key="4">
    <source>
        <dbReference type="ARBA" id="ARBA00022475"/>
    </source>
</evidence>
<dbReference type="eggNOG" id="COG2704">
    <property type="taxonomic scope" value="Bacteria"/>
</dbReference>
<dbReference type="PANTHER" id="PTHR36106:SF2">
    <property type="entry name" value="C4-DICARBOXYLATE TRANSPORTER DCUA"/>
    <property type="match status" value="1"/>
</dbReference>
<keyword evidence="5" id="KW-0997">Cell inner membrane</keyword>
<proteinExistence type="inferred from homology"/>
<dbReference type="AlphaFoldDB" id="A0A090QTK6"/>
<accession>A0A090QTK6</accession>
<evidence type="ECO:0000313" key="16">
    <source>
        <dbReference type="Proteomes" id="UP000029227"/>
    </source>
</evidence>
<evidence type="ECO:0000256" key="8">
    <source>
        <dbReference type="ARBA" id="ARBA00023136"/>
    </source>
</evidence>
<keyword evidence="7 14" id="KW-1133">Transmembrane helix</keyword>
<evidence type="ECO:0000256" key="13">
    <source>
        <dbReference type="ARBA" id="ARBA00039380"/>
    </source>
</evidence>
<dbReference type="EMBL" id="BBMN01000006">
    <property type="protein sequence ID" value="GAL05179.1"/>
    <property type="molecule type" value="Genomic_DNA"/>
</dbReference>
<evidence type="ECO:0000256" key="5">
    <source>
        <dbReference type="ARBA" id="ARBA00022519"/>
    </source>
</evidence>
<reference evidence="15 16" key="1">
    <citation type="journal article" date="2014" name="Genome Announc.">
        <title>Draft Genome Sequences of Two Vibrionaceae Species, Vibrio ponticus C121 and Photobacterium aphoticum C119, Isolated as Coral Reef Microbiota.</title>
        <authorList>
            <person name="Al-saari N."/>
            <person name="Meirelles P.M."/>
            <person name="Mino S."/>
            <person name="Suda W."/>
            <person name="Oshima K."/>
            <person name="Hattori M."/>
            <person name="Ohkuma M."/>
            <person name="Thompson F.L."/>
            <person name="Gomez-Gil B."/>
            <person name="Sawabe T."/>
            <person name="Sawabe T."/>
        </authorList>
    </citation>
    <scope>NUCLEOTIDE SEQUENCE [LARGE SCALE GENOMIC DNA]</scope>
    <source>
        <strain evidence="15 16">JCM 19237</strain>
    </source>
</reference>
<comment type="catalytic activity">
    <reaction evidence="9">
        <text>L-aspartate(in) + succinate(out) = L-aspartate(out) + succinate(in)</text>
        <dbReference type="Rhea" id="RHEA:29343"/>
        <dbReference type="ChEBI" id="CHEBI:29991"/>
        <dbReference type="ChEBI" id="CHEBI:30031"/>
    </reaction>
    <physiologicalReaction direction="right-to-left" evidence="9">
        <dbReference type="Rhea" id="RHEA:29345"/>
    </physiologicalReaction>
</comment>